<dbReference type="AlphaFoldDB" id="A0A7J7M9C6"/>
<keyword evidence="2" id="KW-0067">ATP-binding</keyword>
<dbReference type="OrthoDB" id="1928377at2759"/>
<dbReference type="Pfam" id="PF00118">
    <property type="entry name" value="Cpn60_TCP1"/>
    <property type="match status" value="1"/>
</dbReference>
<dbReference type="PANTHER" id="PTHR11353">
    <property type="entry name" value="CHAPERONIN"/>
    <property type="match status" value="1"/>
</dbReference>
<comment type="caution">
    <text evidence="4">The sequence shown here is derived from an EMBL/GenBank/DDBJ whole genome shotgun (WGS) entry which is preliminary data.</text>
</comment>
<evidence type="ECO:0000256" key="3">
    <source>
        <dbReference type="ARBA" id="ARBA00023186"/>
    </source>
</evidence>
<sequence>MQLALPCISEGALSLDGGMVRSQRSPLVDIRVGNAILMLLEQVGISINVARVANVVALATVECYSCRGNLNCKYYFVVLCGALSLLQSKRIPFDFLKGKKFWESTDNYIRPLLRKVIPRQLCDNAGFGATDVLNKLRQKHALLSGEGALYGVDVNTGGITDSFANFVWEPTVVKFNVLNAVTEVACLVLGVDETVKNPKVCSPGFA</sequence>
<evidence type="ECO:0000256" key="1">
    <source>
        <dbReference type="ARBA" id="ARBA00022741"/>
    </source>
</evidence>
<dbReference type="Proteomes" id="UP000541444">
    <property type="component" value="Unassembled WGS sequence"/>
</dbReference>
<dbReference type="InterPro" id="IPR027413">
    <property type="entry name" value="GROEL-like_equatorial_sf"/>
</dbReference>
<evidence type="ECO:0000313" key="4">
    <source>
        <dbReference type="EMBL" id="KAF6151485.1"/>
    </source>
</evidence>
<keyword evidence="3" id="KW-0143">Chaperone</keyword>
<gene>
    <name evidence="4" type="ORF">GIB67_016297</name>
</gene>
<proteinExistence type="predicted"/>
<dbReference type="InterPro" id="IPR017998">
    <property type="entry name" value="Chaperone_TCP-1"/>
</dbReference>
<organism evidence="4 5">
    <name type="scientific">Kingdonia uniflora</name>
    <dbReference type="NCBI Taxonomy" id="39325"/>
    <lineage>
        <taxon>Eukaryota</taxon>
        <taxon>Viridiplantae</taxon>
        <taxon>Streptophyta</taxon>
        <taxon>Embryophyta</taxon>
        <taxon>Tracheophyta</taxon>
        <taxon>Spermatophyta</taxon>
        <taxon>Magnoliopsida</taxon>
        <taxon>Ranunculales</taxon>
        <taxon>Circaeasteraceae</taxon>
        <taxon>Kingdonia</taxon>
    </lineage>
</organism>
<name>A0A7J7M9C6_9MAGN</name>
<reference evidence="4 5" key="1">
    <citation type="journal article" date="2020" name="IScience">
        <title>Genome Sequencing of the Endangered Kingdonia uniflora (Circaeasteraceae, Ranunculales) Reveals Potential Mechanisms of Evolutionary Specialization.</title>
        <authorList>
            <person name="Sun Y."/>
            <person name="Deng T."/>
            <person name="Zhang A."/>
            <person name="Moore M.J."/>
            <person name="Landis J.B."/>
            <person name="Lin N."/>
            <person name="Zhang H."/>
            <person name="Zhang X."/>
            <person name="Huang J."/>
            <person name="Zhang X."/>
            <person name="Sun H."/>
            <person name="Wang H."/>
        </authorList>
    </citation>
    <scope>NUCLEOTIDE SEQUENCE [LARGE SCALE GENOMIC DNA]</scope>
    <source>
        <strain evidence="4">TB1705</strain>
        <tissue evidence="4">Leaf</tissue>
    </source>
</reference>
<dbReference type="GO" id="GO:0005524">
    <property type="term" value="F:ATP binding"/>
    <property type="evidence" value="ECO:0007669"/>
    <property type="project" value="UniProtKB-KW"/>
</dbReference>
<accession>A0A7J7M9C6</accession>
<dbReference type="Gene3D" id="1.10.560.10">
    <property type="entry name" value="GroEL-like equatorial domain"/>
    <property type="match status" value="1"/>
</dbReference>
<keyword evidence="5" id="KW-1185">Reference proteome</keyword>
<dbReference type="EMBL" id="JACGCM010001690">
    <property type="protein sequence ID" value="KAF6151485.1"/>
    <property type="molecule type" value="Genomic_DNA"/>
</dbReference>
<dbReference type="SUPFAM" id="SSF48592">
    <property type="entry name" value="GroEL equatorial domain-like"/>
    <property type="match status" value="1"/>
</dbReference>
<evidence type="ECO:0000256" key="2">
    <source>
        <dbReference type="ARBA" id="ARBA00022840"/>
    </source>
</evidence>
<evidence type="ECO:0000313" key="5">
    <source>
        <dbReference type="Proteomes" id="UP000541444"/>
    </source>
</evidence>
<dbReference type="GO" id="GO:0140662">
    <property type="term" value="F:ATP-dependent protein folding chaperone"/>
    <property type="evidence" value="ECO:0007669"/>
    <property type="project" value="InterPro"/>
</dbReference>
<dbReference type="InterPro" id="IPR002423">
    <property type="entry name" value="Cpn60/GroEL/TCP-1"/>
</dbReference>
<keyword evidence="1" id="KW-0547">Nucleotide-binding</keyword>
<protein>
    <submittedName>
        <fullName evidence="4">Uncharacterized protein</fullName>
    </submittedName>
</protein>